<reference evidence="2" key="1">
    <citation type="submission" date="2011-05" db="EMBL/GenBank/DDBJ databases">
        <authorList>
            <person name="Richards S.R."/>
            <person name="Qu J."/>
            <person name="Jiang H."/>
            <person name="Jhangiani S.N."/>
            <person name="Agravi P."/>
            <person name="Goodspeed R."/>
            <person name="Gross S."/>
            <person name="Mandapat C."/>
            <person name="Jackson L."/>
            <person name="Mathew T."/>
            <person name="Pu L."/>
            <person name="Thornton R."/>
            <person name="Saada N."/>
            <person name="Wilczek-Boney K.B."/>
            <person name="Lee S."/>
            <person name="Kovar C."/>
            <person name="Wu Y."/>
            <person name="Scherer S.E."/>
            <person name="Worley K.C."/>
            <person name="Muzny D.M."/>
            <person name="Gibbs R."/>
        </authorList>
    </citation>
    <scope>NUCLEOTIDE SEQUENCE</scope>
    <source>
        <strain evidence="2">Brora</strain>
    </source>
</reference>
<dbReference type="Proteomes" id="UP000014500">
    <property type="component" value="Unassembled WGS sequence"/>
</dbReference>
<proteinExistence type="predicted"/>
<organism evidence="1 2">
    <name type="scientific">Strigamia maritima</name>
    <name type="common">European centipede</name>
    <name type="synonym">Geophilus maritimus</name>
    <dbReference type="NCBI Taxonomy" id="126957"/>
    <lineage>
        <taxon>Eukaryota</taxon>
        <taxon>Metazoa</taxon>
        <taxon>Ecdysozoa</taxon>
        <taxon>Arthropoda</taxon>
        <taxon>Myriapoda</taxon>
        <taxon>Chilopoda</taxon>
        <taxon>Pleurostigmophora</taxon>
        <taxon>Geophilomorpha</taxon>
        <taxon>Linotaeniidae</taxon>
        <taxon>Strigamia</taxon>
    </lineage>
</organism>
<dbReference type="PhylomeDB" id="T1IW67"/>
<dbReference type="AlphaFoldDB" id="T1IW67"/>
<dbReference type="EnsemblMetazoa" id="SMAR005429-RA">
    <property type="protein sequence ID" value="SMAR005429-PA"/>
    <property type="gene ID" value="SMAR005429"/>
</dbReference>
<reference evidence="1" key="2">
    <citation type="submission" date="2015-02" db="UniProtKB">
        <authorList>
            <consortium name="EnsemblMetazoa"/>
        </authorList>
    </citation>
    <scope>IDENTIFICATION</scope>
</reference>
<accession>T1IW67</accession>
<sequence>MVTLYICLEYRHKHLTQTLSLTHDSARVVMSSDWSSTSCSSNLFAIKDERILTRIHTLDEYTINQRVIIAMTEGHCYWDGTSPACRGNCKLGMSTCKLDVKGDGAKCWHGKKAYCCSSRKECYK</sequence>
<evidence type="ECO:0000313" key="2">
    <source>
        <dbReference type="Proteomes" id="UP000014500"/>
    </source>
</evidence>
<dbReference type="EMBL" id="JH431609">
    <property type="status" value="NOT_ANNOTATED_CDS"/>
    <property type="molecule type" value="Genomic_DNA"/>
</dbReference>
<dbReference type="PANTHER" id="PTHR35180">
    <property type="entry name" value="PROTEIN CBG06219"/>
    <property type="match status" value="1"/>
</dbReference>
<dbReference type="HOGENOM" id="CLU_2085242_0_0_1"/>
<dbReference type="PANTHER" id="PTHR35180:SF7">
    <property type="entry name" value="SRCR DOMAIN-CONTAINING PROTEIN"/>
    <property type="match status" value="1"/>
</dbReference>
<protein>
    <submittedName>
        <fullName evidence="1">Uncharacterized protein</fullName>
    </submittedName>
</protein>
<name>T1IW67_STRMM</name>
<keyword evidence="2" id="KW-1185">Reference proteome</keyword>
<evidence type="ECO:0000313" key="1">
    <source>
        <dbReference type="EnsemblMetazoa" id="SMAR005429-PA"/>
    </source>
</evidence>